<comment type="caution">
    <text evidence="1">The sequence shown here is derived from an EMBL/GenBank/DDBJ whole genome shotgun (WGS) entry which is preliminary data.</text>
</comment>
<evidence type="ECO:0000313" key="1">
    <source>
        <dbReference type="EMBL" id="CAL1272891.1"/>
    </source>
</evidence>
<organism evidence="1 2">
    <name type="scientific">Larinioides sclopetarius</name>
    <dbReference type="NCBI Taxonomy" id="280406"/>
    <lineage>
        <taxon>Eukaryota</taxon>
        <taxon>Metazoa</taxon>
        <taxon>Ecdysozoa</taxon>
        <taxon>Arthropoda</taxon>
        <taxon>Chelicerata</taxon>
        <taxon>Arachnida</taxon>
        <taxon>Araneae</taxon>
        <taxon>Araneomorphae</taxon>
        <taxon>Entelegynae</taxon>
        <taxon>Araneoidea</taxon>
        <taxon>Araneidae</taxon>
        <taxon>Larinioides</taxon>
    </lineage>
</organism>
<dbReference type="Proteomes" id="UP001497382">
    <property type="component" value="Unassembled WGS sequence"/>
</dbReference>
<gene>
    <name evidence="1" type="ORF">LARSCL_LOCUS6640</name>
</gene>
<evidence type="ECO:0000313" key="2">
    <source>
        <dbReference type="Proteomes" id="UP001497382"/>
    </source>
</evidence>
<keyword evidence="2" id="KW-1185">Reference proteome</keyword>
<protein>
    <submittedName>
        <fullName evidence="1">Uncharacterized protein</fullName>
    </submittedName>
</protein>
<dbReference type="EMBL" id="CAXIEN010000064">
    <property type="protein sequence ID" value="CAL1272891.1"/>
    <property type="molecule type" value="Genomic_DNA"/>
</dbReference>
<accession>A0AAV1ZMB1</accession>
<proteinExistence type="predicted"/>
<dbReference type="AlphaFoldDB" id="A0AAV1ZMB1"/>
<reference evidence="1 2" key="1">
    <citation type="submission" date="2024-04" db="EMBL/GenBank/DDBJ databases">
        <authorList>
            <person name="Rising A."/>
            <person name="Reimegard J."/>
            <person name="Sonavane S."/>
            <person name="Akerstrom W."/>
            <person name="Nylinder S."/>
            <person name="Hedman E."/>
            <person name="Kallberg Y."/>
        </authorList>
    </citation>
    <scope>NUCLEOTIDE SEQUENCE [LARGE SCALE GENOMIC DNA]</scope>
</reference>
<name>A0AAV1ZMB1_9ARAC</name>
<sequence length="68" mass="7817">MQIMKLFQLCDESQKKKSKRLGDYVSRSMHLMHWMGARSTNGPQPTVRSLVPRQNAVKVVSNKISVKM</sequence>